<keyword evidence="9" id="KW-0378">Hydrolase</keyword>
<evidence type="ECO:0000256" key="12">
    <source>
        <dbReference type="ARBA" id="ARBA00029604"/>
    </source>
</evidence>
<dbReference type="InterPro" id="IPR002931">
    <property type="entry name" value="Transglutaminase-like"/>
</dbReference>
<dbReference type="EC" id="3.5.1.52" evidence="5"/>
<keyword evidence="8" id="KW-0479">Metal-binding</keyword>
<evidence type="ECO:0000259" key="16">
    <source>
        <dbReference type="PROSITE" id="PS51398"/>
    </source>
</evidence>
<dbReference type="Gene3D" id="1.20.58.2190">
    <property type="match status" value="1"/>
</dbReference>
<dbReference type="GO" id="GO:0046872">
    <property type="term" value="F:metal ion binding"/>
    <property type="evidence" value="ECO:0007669"/>
    <property type="project" value="UniProtKB-KW"/>
</dbReference>
<evidence type="ECO:0000256" key="11">
    <source>
        <dbReference type="ARBA" id="ARBA00024870"/>
    </source>
</evidence>
<keyword evidence="10" id="KW-0862">Zinc</keyword>
<dbReference type="GO" id="GO:0005634">
    <property type="term" value="C:nucleus"/>
    <property type="evidence" value="ECO:0007669"/>
    <property type="project" value="TreeGrafter"/>
</dbReference>
<dbReference type="Gene3D" id="2.60.120.1020">
    <property type="entry name" value="Peptide N glycanase, PAW domain"/>
    <property type="match status" value="1"/>
</dbReference>
<dbReference type="Pfam" id="PF04721">
    <property type="entry name" value="PAW"/>
    <property type="match status" value="1"/>
</dbReference>
<feature type="non-terminal residue" evidence="17">
    <location>
        <position position="637"/>
    </location>
</feature>
<dbReference type="Gene3D" id="3.10.620.30">
    <property type="match status" value="2"/>
</dbReference>
<dbReference type="InterPro" id="IPR038765">
    <property type="entry name" value="Papain-like_cys_pep_sf"/>
</dbReference>
<dbReference type="InterPro" id="IPR036339">
    <property type="entry name" value="PUB-like_dom_sf"/>
</dbReference>
<feature type="region of interest" description="Disordered" evidence="15">
    <location>
        <begin position="107"/>
        <end position="144"/>
    </location>
</feature>
<sequence>MAAAVGLSSPAVSELCQNGREIFLEASRLLLTYADNILRNPYEEKYRLIRIGNPAFSTRLLPVRGAVECLFEMGFQEGETHLVFPKEASIEQLRKIRDLIAGERSSRLNESNQIHRSGSSETVASTQTVAHQPSRPAASVLAPARQQPETSLVQSLEMAANILKTLQTNFERLVLMYENPSIQQKALASIPLQQLKVKAQKKLAQATRLDKGAHVNEEDFLLLELLDWFKSDFFHWVNSLPCSRCGGQTEHKSDYLLPTDDDLRWNASRVENHYCKQCQFCNRFPRYNNPEKLLETRCGRCGEWANCFTLCCRAVGFEARYVWDCTGIGILEYRNVNTNLYKMRLYNLWFSDYISHQAAYKCIPDGLTDYAFLEACWFEGYSHTLRVWRIELDSLFQALASNRQRSLSENRKRELLERTIVELVEFISPKTPKPGEYGGRTSGSMAWRVARGEIGPEKRKEVIFIPSEKEKTSKLFHLVYNIVEDSYTRISNNNEKITGWETGVWKSESIWRKVETDWKMVYLARKEGSSSASISWKFECKSVGLKIDNISVRTSSQTFQSGRIKWRLCSPTAEIAVIGDKNLCSYSDFSGATEVMLEAILNGGDGEAAWQHTQLFRENLTACGEDCLEIIIKLSDL</sequence>
<gene>
    <name evidence="17" type="primary">Ngly1</name>
    <name evidence="17" type="ORF">CHRMAC_R08440</name>
</gene>
<feature type="domain" description="PAW" evidence="16">
    <location>
        <begin position="436"/>
        <end position="637"/>
    </location>
</feature>
<evidence type="ECO:0000256" key="4">
    <source>
        <dbReference type="ARBA" id="ARBA00009390"/>
    </source>
</evidence>
<accession>A0A7K5NDS5</accession>
<dbReference type="SUPFAM" id="SSF54001">
    <property type="entry name" value="Cysteine proteinases"/>
    <property type="match status" value="1"/>
</dbReference>
<evidence type="ECO:0000256" key="5">
    <source>
        <dbReference type="ARBA" id="ARBA00012158"/>
    </source>
</evidence>
<comment type="similarity">
    <text evidence="4 14">Belongs to the transglutaminase-like superfamily. PNGase family.</text>
</comment>
<dbReference type="InterPro" id="IPR006588">
    <property type="entry name" value="Peptide_N_glycanase_PAW_dom"/>
</dbReference>
<dbReference type="SUPFAM" id="SSF49785">
    <property type="entry name" value="Galactose-binding domain-like"/>
    <property type="match status" value="1"/>
</dbReference>
<dbReference type="FunFam" id="2.20.25.10:FF:000011">
    <property type="entry name" value="peptide-N(4)-(N-acetyl-beta- glucosaminyl)asparagine amidase"/>
    <property type="match status" value="1"/>
</dbReference>
<evidence type="ECO:0000256" key="13">
    <source>
        <dbReference type="ARBA" id="ARBA00032901"/>
    </source>
</evidence>
<proteinExistence type="inferred from homology"/>
<dbReference type="SMART" id="SM00613">
    <property type="entry name" value="PAW"/>
    <property type="match status" value="1"/>
</dbReference>
<comment type="cofactor">
    <cofactor evidence="2">
        <name>Zn(2+)</name>
        <dbReference type="ChEBI" id="CHEBI:29105"/>
    </cofactor>
</comment>
<evidence type="ECO:0000256" key="14">
    <source>
        <dbReference type="PROSITE-ProRule" id="PRU00731"/>
    </source>
</evidence>
<keyword evidence="7" id="KW-0963">Cytoplasm</keyword>
<dbReference type="SUPFAM" id="SSF143503">
    <property type="entry name" value="PUG domain-like"/>
    <property type="match status" value="1"/>
</dbReference>
<protein>
    <recommendedName>
        <fullName evidence="6">Peptide-N(4)-(N-acetyl-beta-glucosaminyl)asparagine amidase</fullName>
        <ecNumber evidence="5">3.5.1.52</ecNumber>
    </recommendedName>
    <alternativeName>
        <fullName evidence="12">N-glycanase 1</fullName>
    </alternativeName>
    <alternativeName>
        <fullName evidence="13">Peptide:N-glycanase</fullName>
    </alternativeName>
</protein>
<evidence type="ECO:0000256" key="8">
    <source>
        <dbReference type="ARBA" id="ARBA00022723"/>
    </source>
</evidence>
<dbReference type="Pfam" id="PF09409">
    <property type="entry name" value="PUB"/>
    <property type="match status" value="1"/>
</dbReference>
<dbReference type="PANTHER" id="PTHR12143:SF19">
    <property type="entry name" value="PEPTIDE-N(4)-(N-ACETYL-BETA-GLUCOSAMINYL)ASPARAGINE AMIDASE"/>
    <property type="match status" value="1"/>
</dbReference>
<dbReference type="FunFam" id="2.60.120.1020:FF:000001">
    <property type="entry name" value="Peptide-N(4)-(N-acetyl-beta-glucosaminyl)asparagine amidase"/>
    <property type="match status" value="1"/>
</dbReference>
<evidence type="ECO:0000256" key="15">
    <source>
        <dbReference type="SAM" id="MobiDB-lite"/>
    </source>
</evidence>
<evidence type="ECO:0000256" key="10">
    <source>
        <dbReference type="ARBA" id="ARBA00022833"/>
    </source>
</evidence>
<dbReference type="GO" id="GO:0006516">
    <property type="term" value="P:glycoprotein catabolic process"/>
    <property type="evidence" value="ECO:0007669"/>
    <property type="project" value="InterPro"/>
</dbReference>
<comment type="caution">
    <text evidence="17">The sequence shown here is derived from an EMBL/GenBank/DDBJ whole genome shotgun (WGS) entry which is preliminary data.</text>
</comment>
<reference evidence="17 18" key="1">
    <citation type="submission" date="2019-09" db="EMBL/GenBank/DDBJ databases">
        <title>Bird 10,000 Genomes (B10K) Project - Family phase.</title>
        <authorList>
            <person name="Zhang G."/>
        </authorList>
    </citation>
    <scope>NUCLEOTIDE SEQUENCE [LARGE SCALE GENOMIC DNA]</scope>
    <source>
        <strain evidence="17">B10K-DU-021-33</strain>
        <tissue evidence="17">Mixed tissue sample</tissue>
    </source>
</reference>
<dbReference type="InterPro" id="IPR050883">
    <property type="entry name" value="PNGase"/>
</dbReference>
<dbReference type="InterPro" id="IPR008979">
    <property type="entry name" value="Galactose-bd-like_sf"/>
</dbReference>
<dbReference type="EMBL" id="VYZF01000577">
    <property type="protein sequence ID" value="NWT41288.1"/>
    <property type="molecule type" value="Genomic_DNA"/>
</dbReference>
<evidence type="ECO:0000313" key="18">
    <source>
        <dbReference type="Proteomes" id="UP000524558"/>
    </source>
</evidence>
<comment type="catalytic activity">
    <reaction evidence="1">
        <text>Hydrolysis of an N(4)-(acetyl-beta-D-glucosaminyl)asparagine residue in which the glucosamine residue may be further glycosylated, to yield a (substituted) N-acetyl-beta-D-glucosaminylamine and a peptide containing an aspartate residue.</text>
        <dbReference type="EC" id="3.5.1.52"/>
    </reaction>
</comment>
<dbReference type="InterPro" id="IPR018997">
    <property type="entry name" value="PUB_domain"/>
</dbReference>
<organism evidence="17 18">
    <name type="scientific">Chroicocephalus maculipennis</name>
    <name type="common">Brown-hooded gull</name>
    <name type="synonym">Larus maculipennis</name>
    <dbReference type="NCBI Taxonomy" id="287016"/>
    <lineage>
        <taxon>Eukaryota</taxon>
        <taxon>Metazoa</taxon>
        <taxon>Chordata</taxon>
        <taxon>Craniata</taxon>
        <taxon>Vertebrata</taxon>
        <taxon>Euteleostomi</taxon>
        <taxon>Archelosauria</taxon>
        <taxon>Archosauria</taxon>
        <taxon>Dinosauria</taxon>
        <taxon>Saurischia</taxon>
        <taxon>Theropoda</taxon>
        <taxon>Coelurosauria</taxon>
        <taxon>Aves</taxon>
        <taxon>Neognathae</taxon>
        <taxon>Neoaves</taxon>
        <taxon>Charadriiformes</taxon>
        <taxon>Laridae</taxon>
        <taxon>Chroicocephalus</taxon>
    </lineage>
</organism>
<feature type="compositionally biased region" description="Polar residues" evidence="15">
    <location>
        <begin position="108"/>
        <end position="131"/>
    </location>
</feature>
<dbReference type="PROSITE" id="PS51398">
    <property type="entry name" value="PAW"/>
    <property type="match status" value="1"/>
</dbReference>
<dbReference type="PANTHER" id="PTHR12143">
    <property type="entry name" value="PEPTIDE N-GLYCANASE PNGASE -RELATED"/>
    <property type="match status" value="1"/>
</dbReference>
<evidence type="ECO:0000256" key="7">
    <source>
        <dbReference type="ARBA" id="ARBA00022490"/>
    </source>
</evidence>
<name>A0A7K5NDS5_CHRMC</name>
<dbReference type="CDD" id="cd10459">
    <property type="entry name" value="PUB_PNGase"/>
    <property type="match status" value="1"/>
</dbReference>
<dbReference type="Proteomes" id="UP000524558">
    <property type="component" value="Unassembled WGS sequence"/>
</dbReference>
<dbReference type="AlphaFoldDB" id="A0A7K5NDS5"/>
<dbReference type="GO" id="GO:0000224">
    <property type="term" value="F:peptide-N4-(N-acetyl-beta-glucosaminyl)asparagine amidase activity"/>
    <property type="evidence" value="ECO:0007669"/>
    <property type="project" value="UniProtKB-EC"/>
</dbReference>
<dbReference type="Pfam" id="PF01841">
    <property type="entry name" value="Transglut_core"/>
    <property type="match status" value="1"/>
</dbReference>
<evidence type="ECO:0000256" key="3">
    <source>
        <dbReference type="ARBA" id="ARBA00004496"/>
    </source>
</evidence>
<dbReference type="FunFam" id="1.20.58.2190:FF:000001">
    <property type="entry name" value="peptide-N(4)-(N-acetyl-beta- glucosaminyl)asparagine amidase"/>
    <property type="match status" value="1"/>
</dbReference>
<dbReference type="InterPro" id="IPR038680">
    <property type="entry name" value="PAW_sf"/>
</dbReference>
<comment type="subcellular location">
    <subcellularLocation>
        <location evidence="3">Cytoplasm</location>
    </subcellularLocation>
</comment>
<keyword evidence="18" id="KW-1185">Reference proteome</keyword>
<evidence type="ECO:0000313" key="17">
    <source>
        <dbReference type="EMBL" id="NWT41288.1"/>
    </source>
</evidence>
<evidence type="ECO:0000256" key="2">
    <source>
        <dbReference type="ARBA" id="ARBA00001947"/>
    </source>
</evidence>
<dbReference type="SMART" id="SM00580">
    <property type="entry name" value="PUG"/>
    <property type="match status" value="1"/>
</dbReference>
<evidence type="ECO:0000256" key="9">
    <source>
        <dbReference type="ARBA" id="ARBA00022801"/>
    </source>
</evidence>
<evidence type="ECO:0000256" key="6">
    <source>
        <dbReference type="ARBA" id="ARBA00018546"/>
    </source>
</evidence>
<dbReference type="GO" id="GO:0005829">
    <property type="term" value="C:cytosol"/>
    <property type="evidence" value="ECO:0007669"/>
    <property type="project" value="TreeGrafter"/>
</dbReference>
<feature type="non-terminal residue" evidence="17">
    <location>
        <position position="1"/>
    </location>
</feature>
<evidence type="ECO:0000256" key="1">
    <source>
        <dbReference type="ARBA" id="ARBA00001650"/>
    </source>
</evidence>
<comment type="function">
    <text evidence="11">Specifically deglycosylates the denatured form of N-linked glycoproteins in the cytoplasm and assists their proteasome-mediated degradation. Cleaves the beta-aspartyl-glucosamine (GlcNAc) of the glycan and the amide side chain of Asn, converting Asn to Asp. Prefers proteins containing high-mannose over those bearing complex type oligosaccharides. Can recognize misfolded proteins in the endoplasmic reticulum that are exported to the cytosol to be destroyed and deglycosylate them, while it has no activity toward native proteins. Deglycosylation is a prerequisite for subsequent proteasome-mediated degradation of some, but not all, misfolded glycoproteins.</text>
</comment>